<dbReference type="InterPro" id="IPR002159">
    <property type="entry name" value="CD36_fam"/>
</dbReference>
<dbReference type="HOGENOM" id="CLU_280131_0_0_1"/>
<dbReference type="OrthoDB" id="284331at2759"/>
<reference evidence="10" key="1">
    <citation type="journal article" date="2006" name="PLoS Biol.">
        <title>Macronuclear genome sequence of the ciliate Tetrahymena thermophila, a model eukaryote.</title>
        <authorList>
            <person name="Eisen J.A."/>
            <person name="Coyne R.S."/>
            <person name="Wu M."/>
            <person name="Wu D."/>
            <person name="Thiagarajan M."/>
            <person name="Wortman J.R."/>
            <person name="Badger J.H."/>
            <person name="Ren Q."/>
            <person name="Amedeo P."/>
            <person name="Jones K.M."/>
            <person name="Tallon L.J."/>
            <person name="Delcher A.L."/>
            <person name="Salzberg S.L."/>
            <person name="Silva J.C."/>
            <person name="Haas B.J."/>
            <person name="Majoros W.H."/>
            <person name="Farzad M."/>
            <person name="Carlton J.M."/>
            <person name="Smith R.K. Jr."/>
            <person name="Garg J."/>
            <person name="Pearlman R.E."/>
            <person name="Karrer K.M."/>
            <person name="Sun L."/>
            <person name="Manning G."/>
            <person name="Elde N.C."/>
            <person name="Turkewitz A.P."/>
            <person name="Asai D.J."/>
            <person name="Wilkes D.E."/>
            <person name="Wang Y."/>
            <person name="Cai H."/>
            <person name="Collins K."/>
            <person name="Stewart B.A."/>
            <person name="Lee S.R."/>
            <person name="Wilamowska K."/>
            <person name="Weinberg Z."/>
            <person name="Ruzzo W.L."/>
            <person name="Wloga D."/>
            <person name="Gaertig J."/>
            <person name="Frankel J."/>
            <person name="Tsao C.-C."/>
            <person name="Gorovsky M.A."/>
            <person name="Keeling P.J."/>
            <person name="Waller R.F."/>
            <person name="Patron N.J."/>
            <person name="Cherry J.M."/>
            <person name="Stover N.A."/>
            <person name="Krieger C.J."/>
            <person name="del Toro C."/>
            <person name="Ryder H.F."/>
            <person name="Williamson S.C."/>
            <person name="Barbeau R.A."/>
            <person name="Hamilton E.P."/>
            <person name="Orias E."/>
        </authorList>
    </citation>
    <scope>NUCLEOTIDE SEQUENCE [LARGE SCALE GENOMIC DNA]</scope>
    <source>
        <strain evidence="10">SB210</strain>
    </source>
</reference>
<evidence type="ECO:0000256" key="3">
    <source>
        <dbReference type="ARBA" id="ARBA00022692"/>
    </source>
</evidence>
<dbReference type="InParanoid" id="I7MHQ4"/>
<sequence length="1112" mass="128102">MQNNTNQNVSQPNSQQQHPYNVEQTNQSNTRDNYHYEKGMRALRKYKKIAWFTGICGFLLLIVGIVMPIILINFIKDQAKQQVVMQQSNYDQWGQIPGDTGMVLERQFTFFNWTNAERFFIYGDKPTLNESQTVYYQEFQNFTNPQYNEDGSIVSYQFQEFFLPIKGSTGEELQTVVNLGPMGFWYQIKQASRVQVGSQAFYGLISGLVDQLLDTIDIGVMSQTQINTIDNWKKFLQVGDQQPLIQQIVNVQDFIFNDPNYGIHSNSYIWMVAFKEMISSQQNKPTCMFLVNYFKINYNNLSSFFTIKHDDFQNSINAGRQLLVKGQFECTQTDEQLIRACLAAGQWSATKLGMSIVEQNKTTTGFPEINFFQENYFKDYIDSSDVYQKIQFPQEWAEKVTYYIQNPVDNTDFTKNTNTLLNQGNLGVLYTNGELYDKTKEIIYLKTIADRFEINEQYFGQNYLDAAYLFWEYAKYIVDIFAESKNYKNGGSAVAGLTGAASQGLYTVFSETQDILAITLISPMIRIYFKLNNIADCQAFQNYVNTNLNSQYQLCIDASPFKQFGSDQMDSMKVLYECNMYGGFSEYCNSLNVLFGNKNFIQQLTSDALPLIQKAIQFADSQMQTAYNCQNEVQKKCSYYEIAVKQWYNMEIIRNIPPILIQAGFPNPGTDTLKQWAHELPHAYEWGYYVEHFKDTFTQPPPQLSYDQLVQLLGFDYLFSGTRQIQMFLIDTNFETTYFFQDPNQIRDYLRWITAFTAFGLTQTRKSNDLLSGYKDDFLYNIASMNPQAGGDPSTGYMLNFNDINMTETSQFQSQAMYTGKSNYDQVRQYQQVNGLEYISFLKPSFDGFQVHQDFVTPWAKNIPIVGTDAGSNQPDVGKHTNLPIFVTTVYTGGYVANTGKEQEFHGINTYKYEISGCIMRNASVCSQNADVYSYYYDYAINLTSILQAPVFNTKTHMYQMQPNMSERIVLYNKDGNLQYPNEWDDTQMYVEPYTGVSLGITLNLQGVLLFEPDLLFNKIKEPVMIPFFYVYRSGNFTQAKVDDIYGALKAGLLIQQLVLYIGCSLGAILLLAFAYSIFAIRKLKKSIKPSQLVEDIAKENEQRLLSSQTYL</sequence>
<name>I7MHQ4_TETTS</name>
<evidence type="ECO:0000256" key="6">
    <source>
        <dbReference type="ARBA" id="ARBA00023180"/>
    </source>
</evidence>
<feature type="transmembrane region" description="Helical" evidence="8">
    <location>
        <begin position="49"/>
        <end position="75"/>
    </location>
</feature>
<feature type="compositionally biased region" description="Polar residues" evidence="7">
    <location>
        <begin position="18"/>
        <end position="31"/>
    </location>
</feature>
<keyword evidence="10" id="KW-1185">Reference proteome</keyword>
<evidence type="ECO:0000256" key="1">
    <source>
        <dbReference type="ARBA" id="ARBA00004370"/>
    </source>
</evidence>
<keyword evidence="3 8" id="KW-0812">Transmembrane</keyword>
<dbReference type="Proteomes" id="UP000009168">
    <property type="component" value="Unassembled WGS sequence"/>
</dbReference>
<dbReference type="GeneID" id="7827831"/>
<organism evidence="9 10">
    <name type="scientific">Tetrahymena thermophila (strain SB210)</name>
    <dbReference type="NCBI Taxonomy" id="312017"/>
    <lineage>
        <taxon>Eukaryota</taxon>
        <taxon>Sar</taxon>
        <taxon>Alveolata</taxon>
        <taxon>Ciliophora</taxon>
        <taxon>Intramacronucleata</taxon>
        <taxon>Oligohymenophorea</taxon>
        <taxon>Hymenostomatida</taxon>
        <taxon>Tetrahymenina</taxon>
        <taxon>Tetrahymenidae</taxon>
        <taxon>Tetrahymena</taxon>
    </lineage>
</organism>
<evidence type="ECO:0000313" key="9">
    <source>
        <dbReference type="EMBL" id="EAR89297.2"/>
    </source>
</evidence>
<dbReference type="GO" id="GO:0005737">
    <property type="term" value="C:cytoplasm"/>
    <property type="evidence" value="ECO:0007669"/>
    <property type="project" value="TreeGrafter"/>
</dbReference>
<feature type="compositionally biased region" description="Low complexity" evidence="7">
    <location>
        <begin position="1"/>
        <end position="17"/>
    </location>
</feature>
<keyword evidence="6" id="KW-0325">Glycoprotein</keyword>
<gene>
    <name evidence="9" type="ORF">TTHERM_00371120</name>
</gene>
<feature type="transmembrane region" description="Helical" evidence="8">
    <location>
        <begin position="1058"/>
        <end position="1081"/>
    </location>
</feature>
<dbReference type="Pfam" id="PF01130">
    <property type="entry name" value="CD36"/>
    <property type="match status" value="2"/>
</dbReference>
<dbReference type="RefSeq" id="XP_001009542.2">
    <property type="nucleotide sequence ID" value="XM_001009542.3"/>
</dbReference>
<comment type="subcellular location">
    <subcellularLocation>
        <location evidence="1">Membrane</location>
    </subcellularLocation>
</comment>
<evidence type="ECO:0000256" key="4">
    <source>
        <dbReference type="ARBA" id="ARBA00022989"/>
    </source>
</evidence>
<dbReference type="PANTHER" id="PTHR11923:SF51">
    <property type="entry name" value="LYSOSOME MEMBRANE PROTEIN 2"/>
    <property type="match status" value="1"/>
</dbReference>
<dbReference type="GO" id="GO:0016020">
    <property type="term" value="C:membrane"/>
    <property type="evidence" value="ECO:0007669"/>
    <property type="project" value="UniProtKB-SubCell"/>
</dbReference>
<evidence type="ECO:0000256" key="8">
    <source>
        <dbReference type="SAM" id="Phobius"/>
    </source>
</evidence>
<evidence type="ECO:0000256" key="7">
    <source>
        <dbReference type="SAM" id="MobiDB-lite"/>
    </source>
</evidence>
<feature type="region of interest" description="Disordered" evidence="7">
    <location>
        <begin position="1"/>
        <end position="33"/>
    </location>
</feature>
<dbReference type="OMA" id="CKAWINI"/>
<proteinExistence type="inferred from homology"/>
<comment type="similarity">
    <text evidence="2">Belongs to the CD36 family.</text>
</comment>
<dbReference type="AlphaFoldDB" id="I7MHQ4"/>
<keyword evidence="4 8" id="KW-1133">Transmembrane helix</keyword>
<dbReference type="eggNOG" id="ENOG502SJ9U">
    <property type="taxonomic scope" value="Eukaryota"/>
</dbReference>
<dbReference type="KEGG" id="tet:TTHERM_00371120"/>
<dbReference type="STRING" id="312017.I7MHQ4"/>
<protein>
    <submittedName>
        <fullName evidence="9">CD36 family protein</fullName>
    </submittedName>
</protein>
<dbReference type="GO" id="GO:0005044">
    <property type="term" value="F:scavenger receptor activity"/>
    <property type="evidence" value="ECO:0007669"/>
    <property type="project" value="TreeGrafter"/>
</dbReference>
<evidence type="ECO:0000256" key="5">
    <source>
        <dbReference type="ARBA" id="ARBA00023136"/>
    </source>
</evidence>
<dbReference type="PANTHER" id="PTHR11923">
    <property type="entry name" value="SCAVENGER RECEPTOR CLASS B TYPE-1 SR-B1"/>
    <property type="match status" value="1"/>
</dbReference>
<dbReference type="EMBL" id="GG662821">
    <property type="protein sequence ID" value="EAR89297.2"/>
    <property type="molecule type" value="Genomic_DNA"/>
</dbReference>
<evidence type="ECO:0000313" key="10">
    <source>
        <dbReference type="Proteomes" id="UP000009168"/>
    </source>
</evidence>
<evidence type="ECO:0000256" key="2">
    <source>
        <dbReference type="ARBA" id="ARBA00010532"/>
    </source>
</evidence>
<keyword evidence="5 8" id="KW-0472">Membrane</keyword>
<accession>I7MHQ4</accession>